<dbReference type="OrthoDB" id="10471207at2759"/>
<dbReference type="GeneID" id="19942149"/>
<evidence type="ECO:0000313" key="2">
    <source>
        <dbReference type="EMBL" id="EQC41455.1"/>
    </source>
</evidence>
<keyword evidence="3" id="KW-1185">Reference proteome</keyword>
<dbReference type="EMBL" id="JH767134">
    <property type="protein sequence ID" value="EQC41455.1"/>
    <property type="molecule type" value="Genomic_DNA"/>
</dbReference>
<accession>T0R531</accession>
<organism evidence="2 3">
    <name type="scientific">Saprolegnia diclina (strain VS20)</name>
    <dbReference type="NCBI Taxonomy" id="1156394"/>
    <lineage>
        <taxon>Eukaryota</taxon>
        <taxon>Sar</taxon>
        <taxon>Stramenopiles</taxon>
        <taxon>Oomycota</taxon>
        <taxon>Saprolegniomycetes</taxon>
        <taxon>Saprolegniales</taxon>
        <taxon>Saprolegniaceae</taxon>
        <taxon>Saprolegnia</taxon>
    </lineage>
</organism>
<proteinExistence type="predicted"/>
<dbReference type="VEuPathDB" id="FungiDB:SDRG_01422"/>
<protein>
    <submittedName>
        <fullName evidence="2">Uncharacterized protein</fullName>
    </submittedName>
</protein>
<dbReference type="AlphaFoldDB" id="T0R531"/>
<evidence type="ECO:0000313" key="3">
    <source>
        <dbReference type="Proteomes" id="UP000030762"/>
    </source>
</evidence>
<evidence type="ECO:0000256" key="1">
    <source>
        <dbReference type="SAM" id="MobiDB-lite"/>
    </source>
</evidence>
<dbReference type="Proteomes" id="UP000030762">
    <property type="component" value="Unassembled WGS sequence"/>
</dbReference>
<gene>
    <name evidence="2" type="ORF">SDRG_01422</name>
</gene>
<dbReference type="RefSeq" id="XP_008605169.1">
    <property type="nucleotide sequence ID" value="XM_008606947.1"/>
</dbReference>
<dbReference type="InParanoid" id="T0R531"/>
<dbReference type="OMA" id="TWHWQER"/>
<sequence length="175" mass="19926">MRSTWHWEERRAAPRHDVTTDVLDHLQRDAAFASWLHAKQRAKALPAPEVDKPRTDAAEIEANFQQWLQSKPKRPPPCATDAAPAFKPRFDPRRLKPATAAGPPPAPTTNSKVTQHAPAQVDAAYRLWLKRKKAEDKVRRAAARDAARRAEAERARLHRDKWTRKLVVLAYARDA</sequence>
<reference evidence="2 3" key="1">
    <citation type="submission" date="2012-04" db="EMBL/GenBank/DDBJ databases">
        <title>The Genome Sequence of Saprolegnia declina VS20.</title>
        <authorList>
            <consortium name="The Broad Institute Genome Sequencing Platform"/>
            <person name="Russ C."/>
            <person name="Nusbaum C."/>
            <person name="Tyler B."/>
            <person name="van West P."/>
            <person name="Dieguez-Uribeondo J."/>
            <person name="de Bruijn I."/>
            <person name="Tripathy S."/>
            <person name="Jiang R."/>
            <person name="Young S.K."/>
            <person name="Zeng Q."/>
            <person name="Gargeya S."/>
            <person name="Fitzgerald M."/>
            <person name="Haas B."/>
            <person name="Abouelleil A."/>
            <person name="Alvarado L."/>
            <person name="Arachchi H.M."/>
            <person name="Berlin A."/>
            <person name="Chapman S.B."/>
            <person name="Goldberg J."/>
            <person name="Griggs A."/>
            <person name="Gujja S."/>
            <person name="Hansen M."/>
            <person name="Howarth C."/>
            <person name="Imamovic A."/>
            <person name="Larimer J."/>
            <person name="McCowen C."/>
            <person name="Montmayeur A."/>
            <person name="Murphy C."/>
            <person name="Neiman D."/>
            <person name="Pearson M."/>
            <person name="Priest M."/>
            <person name="Roberts A."/>
            <person name="Saif S."/>
            <person name="Shea T."/>
            <person name="Sisk P."/>
            <person name="Sykes S."/>
            <person name="Wortman J."/>
            <person name="Nusbaum C."/>
            <person name="Birren B."/>
        </authorList>
    </citation>
    <scope>NUCLEOTIDE SEQUENCE [LARGE SCALE GENOMIC DNA]</scope>
    <source>
        <strain evidence="2 3">VS20</strain>
    </source>
</reference>
<name>T0R531_SAPDV</name>
<feature type="region of interest" description="Disordered" evidence="1">
    <location>
        <begin position="67"/>
        <end position="116"/>
    </location>
</feature>